<keyword evidence="3" id="KW-1185">Reference proteome</keyword>
<sequence length="49" mass="5114">MTGTAGFRNGRVRVLLVDDALKHRLGDLGAGADDYATNSAARSTTAGHR</sequence>
<protein>
    <submittedName>
        <fullName evidence="2">Uncharacterized protein</fullName>
    </submittedName>
</protein>
<dbReference type="Proteomes" id="UP001499984">
    <property type="component" value="Unassembled WGS sequence"/>
</dbReference>
<dbReference type="RefSeq" id="WP_345008626.1">
    <property type="nucleotide sequence ID" value="NZ_BAAAZY010000003.1"/>
</dbReference>
<feature type="region of interest" description="Disordered" evidence="1">
    <location>
        <begin position="29"/>
        <end position="49"/>
    </location>
</feature>
<name>A0ABP7UEP3_9ACTN</name>
<proteinExistence type="predicted"/>
<dbReference type="EMBL" id="BAAAZY010000003">
    <property type="protein sequence ID" value="GAA4041300.1"/>
    <property type="molecule type" value="Genomic_DNA"/>
</dbReference>
<evidence type="ECO:0000313" key="3">
    <source>
        <dbReference type="Proteomes" id="UP001499984"/>
    </source>
</evidence>
<accession>A0ABP7UEP3</accession>
<comment type="caution">
    <text evidence="2">The sequence shown here is derived from an EMBL/GenBank/DDBJ whole genome shotgun (WGS) entry which is preliminary data.</text>
</comment>
<gene>
    <name evidence="2" type="ORF">GCM10022233_07560</name>
</gene>
<organism evidence="2 3">
    <name type="scientific">Streptomyces shaanxiensis</name>
    <dbReference type="NCBI Taxonomy" id="653357"/>
    <lineage>
        <taxon>Bacteria</taxon>
        <taxon>Bacillati</taxon>
        <taxon>Actinomycetota</taxon>
        <taxon>Actinomycetes</taxon>
        <taxon>Kitasatosporales</taxon>
        <taxon>Streptomycetaceae</taxon>
        <taxon>Streptomyces</taxon>
    </lineage>
</organism>
<feature type="compositionally biased region" description="Polar residues" evidence="1">
    <location>
        <begin position="36"/>
        <end position="49"/>
    </location>
</feature>
<evidence type="ECO:0000256" key="1">
    <source>
        <dbReference type="SAM" id="MobiDB-lite"/>
    </source>
</evidence>
<reference evidence="3" key="1">
    <citation type="journal article" date="2019" name="Int. J. Syst. Evol. Microbiol.">
        <title>The Global Catalogue of Microorganisms (GCM) 10K type strain sequencing project: providing services to taxonomists for standard genome sequencing and annotation.</title>
        <authorList>
            <consortium name="The Broad Institute Genomics Platform"/>
            <consortium name="The Broad Institute Genome Sequencing Center for Infectious Disease"/>
            <person name="Wu L."/>
            <person name="Ma J."/>
        </authorList>
    </citation>
    <scope>NUCLEOTIDE SEQUENCE [LARGE SCALE GENOMIC DNA]</scope>
    <source>
        <strain evidence="3">JCM 16925</strain>
    </source>
</reference>
<evidence type="ECO:0000313" key="2">
    <source>
        <dbReference type="EMBL" id="GAA4041300.1"/>
    </source>
</evidence>